<feature type="domain" description="ABC3 transporter permease C-terminal" evidence="8">
    <location>
        <begin position="436"/>
        <end position="563"/>
    </location>
</feature>
<dbReference type="GO" id="GO:0044874">
    <property type="term" value="P:lipoprotein localization to outer membrane"/>
    <property type="evidence" value="ECO:0007669"/>
    <property type="project" value="TreeGrafter"/>
</dbReference>
<evidence type="ECO:0000313" key="9">
    <source>
        <dbReference type="EMBL" id="URA09723.1"/>
    </source>
</evidence>
<evidence type="ECO:0000256" key="6">
    <source>
        <dbReference type="ARBA" id="ARBA00023136"/>
    </source>
</evidence>
<name>A0AAX3BC99_9SPIR</name>
<feature type="transmembrane region" description="Helical" evidence="7">
    <location>
        <begin position="533"/>
        <end position="552"/>
    </location>
</feature>
<dbReference type="GO" id="GO:0098797">
    <property type="term" value="C:plasma membrane protein complex"/>
    <property type="evidence" value="ECO:0007669"/>
    <property type="project" value="TreeGrafter"/>
</dbReference>
<protein>
    <submittedName>
        <fullName evidence="9">FtsX-like permease family protein</fullName>
    </submittedName>
</protein>
<dbReference type="InterPro" id="IPR051447">
    <property type="entry name" value="Lipoprotein-release_system"/>
</dbReference>
<evidence type="ECO:0000256" key="1">
    <source>
        <dbReference type="ARBA" id="ARBA00004651"/>
    </source>
</evidence>
<feature type="transmembrane region" description="Helical" evidence="7">
    <location>
        <begin position="21"/>
        <end position="41"/>
    </location>
</feature>
<keyword evidence="5 7" id="KW-1133">Transmembrane helix</keyword>
<evidence type="ECO:0000256" key="5">
    <source>
        <dbReference type="ARBA" id="ARBA00022989"/>
    </source>
</evidence>
<keyword evidence="6 7" id="KW-0472">Membrane</keyword>
<keyword evidence="3" id="KW-1003">Cell membrane</keyword>
<dbReference type="Pfam" id="PF02687">
    <property type="entry name" value="FtsX"/>
    <property type="match status" value="1"/>
</dbReference>
<reference evidence="9" key="1">
    <citation type="submission" date="2021-04" db="EMBL/GenBank/DDBJ databases">
        <authorList>
            <person name="Postec A."/>
        </authorList>
    </citation>
    <scope>NUCLEOTIDE SEQUENCE</scope>
    <source>
        <strain evidence="9">F1F22</strain>
    </source>
</reference>
<reference evidence="9" key="2">
    <citation type="submission" date="2022-06" db="EMBL/GenBank/DDBJ databases">
        <title>Thermospira aquatica gen. nov., sp. nov.</title>
        <authorList>
            <person name="Ben Ali Gam Z."/>
            <person name="Labat M."/>
        </authorList>
    </citation>
    <scope>NUCLEOTIDE SEQUENCE</scope>
    <source>
        <strain evidence="9">F1F22</strain>
    </source>
</reference>
<dbReference type="InterPro" id="IPR003838">
    <property type="entry name" value="ABC3_permease_C"/>
</dbReference>
<evidence type="ECO:0000256" key="4">
    <source>
        <dbReference type="ARBA" id="ARBA00022692"/>
    </source>
</evidence>
<feature type="transmembrane region" description="Helical" evidence="7">
    <location>
        <begin position="487"/>
        <end position="513"/>
    </location>
</feature>
<dbReference type="AlphaFoldDB" id="A0AAX3BC99"/>
<comment type="similarity">
    <text evidence="2">Belongs to the ABC-4 integral membrane protein family. LolC/E subfamily.</text>
</comment>
<dbReference type="EMBL" id="CP073355">
    <property type="protein sequence ID" value="URA09723.1"/>
    <property type="molecule type" value="Genomic_DNA"/>
</dbReference>
<keyword evidence="10" id="KW-1185">Reference proteome</keyword>
<dbReference type="Proteomes" id="UP001056539">
    <property type="component" value="Chromosome"/>
</dbReference>
<keyword evidence="4 7" id="KW-0812">Transmembrane</keyword>
<dbReference type="RefSeq" id="WP_271434859.1">
    <property type="nucleotide sequence ID" value="NZ_CP073355.1"/>
</dbReference>
<accession>A0AAX3BC99</accession>
<proteinExistence type="inferred from homology"/>
<evidence type="ECO:0000259" key="8">
    <source>
        <dbReference type="Pfam" id="PF02687"/>
    </source>
</evidence>
<dbReference type="PANTHER" id="PTHR30489:SF0">
    <property type="entry name" value="LIPOPROTEIN-RELEASING SYSTEM TRANSMEMBRANE PROTEIN LOLE"/>
    <property type="match status" value="1"/>
</dbReference>
<comment type="subcellular location">
    <subcellularLocation>
        <location evidence="1">Cell membrane</location>
        <topology evidence="1">Multi-pass membrane protein</topology>
    </subcellularLocation>
</comment>
<evidence type="ECO:0000256" key="3">
    <source>
        <dbReference type="ARBA" id="ARBA00022475"/>
    </source>
</evidence>
<organism evidence="9 10">
    <name type="scientific">Thermospira aquatica</name>
    <dbReference type="NCBI Taxonomy" id="2828656"/>
    <lineage>
        <taxon>Bacteria</taxon>
        <taxon>Pseudomonadati</taxon>
        <taxon>Spirochaetota</taxon>
        <taxon>Spirochaetia</taxon>
        <taxon>Brevinematales</taxon>
        <taxon>Thermospiraceae</taxon>
        <taxon>Thermospira</taxon>
    </lineage>
</organism>
<feature type="transmembrane region" description="Helical" evidence="7">
    <location>
        <begin position="423"/>
        <end position="450"/>
    </location>
</feature>
<dbReference type="PANTHER" id="PTHR30489">
    <property type="entry name" value="LIPOPROTEIN-RELEASING SYSTEM TRANSMEMBRANE PROTEIN LOLE"/>
    <property type="match status" value="1"/>
</dbReference>
<evidence type="ECO:0000313" key="10">
    <source>
        <dbReference type="Proteomes" id="UP001056539"/>
    </source>
</evidence>
<gene>
    <name evidence="9" type="ORF">KDW03_09570</name>
</gene>
<dbReference type="KEGG" id="taqu:KDW03_09570"/>
<evidence type="ECO:0000256" key="7">
    <source>
        <dbReference type="SAM" id="Phobius"/>
    </source>
</evidence>
<evidence type="ECO:0000256" key="2">
    <source>
        <dbReference type="ARBA" id="ARBA00005236"/>
    </source>
</evidence>
<sequence>MKLLTLFFLALRNLTRQKRRNLFLSAGIVVGMSMLVVAGSFSNGLKKLLIDRWITYMNGHIQISVLGIVNDFYGRAQGYFRDKRVLEDAIHPYTNDMEFYYTDASAFVKLVGNKRSDLIQLVGVDIDKGFLGFLNIIEGNGWDLTNTRYENPLVITKDKAEYLRVKLYDTVKASFQTIHGQTQTARFTIVAIYKSDVSFMGWVGYVPKQAMVSLLDYRDYEAGSATIVLKNRQQTLSLANEIHKRLTPPLLIFQAQTEGKNIQVAGFWRDEKRFQKLSNEITIIKSEKDLDFRRKGILIPETLARSLRRMPGEVLNLRYLSRFEGWKTVSLPINAIYSSRSLPELVLVNEKDFFQTFQALPSRDIMVTNLPLTNTDFFCTEWYLLPRPKSDQDITMFYEDLKKNPIYADKILVSTLYESTSSFLQFLSGINMVSLIFASFLFLIVMVGLANSLRMTIRERTREIGTLRALGMQQKDVRRLFLMEVELLMTFAGLAGILLGALIVTIICAIPMKNEGMLMMFLVNNRLQLSLDWGWNLFCLFFVLLLGFITAAGPSRRASRLSPAKALIHYK</sequence>